<dbReference type="Proteomes" id="UP000316621">
    <property type="component" value="Chromosome 11"/>
</dbReference>
<gene>
    <name evidence="2" type="ORF">C5167_047525</name>
</gene>
<name>A0A4Y7LKG5_PAPSO</name>
<evidence type="ECO:0000256" key="1">
    <source>
        <dbReference type="SAM" id="MobiDB-lite"/>
    </source>
</evidence>
<feature type="compositionally biased region" description="Basic and acidic residues" evidence="1">
    <location>
        <begin position="95"/>
        <end position="105"/>
    </location>
</feature>
<dbReference type="AlphaFoldDB" id="A0A4Y7LKG5"/>
<accession>A0A4Y7LKG5</accession>
<feature type="region of interest" description="Disordered" evidence="1">
    <location>
        <begin position="1"/>
        <end position="117"/>
    </location>
</feature>
<dbReference type="Gramene" id="RZC84741">
    <property type="protein sequence ID" value="RZC84741"/>
    <property type="gene ID" value="C5167_047525"/>
</dbReference>
<evidence type="ECO:0000313" key="3">
    <source>
        <dbReference type="Proteomes" id="UP000316621"/>
    </source>
</evidence>
<dbReference type="EMBL" id="CM010725">
    <property type="protein sequence ID" value="RZC84741.1"/>
    <property type="molecule type" value="Genomic_DNA"/>
</dbReference>
<feature type="compositionally biased region" description="Polar residues" evidence="1">
    <location>
        <begin position="1"/>
        <end position="10"/>
    </location>
</feature>
<keyword evidence="3" id="KW-1185">Reference proteome</keyword>
<reference evidence="2 3" key="1">
    <citation type="journal article" date="2018" name="Science">
        <title>The opium poppy genome and morphinan production.</title>
        <authorList>
            <person name="Guo L."/>
            <person name="Winzer T."/>
            <person name="Yang X."/>
            <person name="Li Y."/>
            <person name="Ning Z."/>
            <person name="He Z."/>
            <person name="Teodor R."/>
            <person name="Lu Y."/>
            <person name="Bowser T.A."/>
            <person name="Graham I.A."/>
            <person name="Ye K."/>
        </authorList>
    </citation>
    <scope>NUCLEOTIDE SEQUENCE [LARGE SCALE GENOMIC DNA]</scope>
    <source>
        <strain evidence="3">cv. HN1</strain>
        <tissue evidence="2">Leaves</tissue>
    </source>
</reference>
<feature type="compositionally biased region" description="Low complexity" evidence="1">
    <location>
        <begin position="17"/>
        <end position="41"/>
    </location>
</feature>
<protein>
    <submittedName>
        <fullName evidence="2">Uncharacterized protein</fullName>
    </submittedName>
</protein>
<evidence type="ECO:0000313" key="2">
    <source>
        <dbReference type="EMBL" id="RZC84741.1"/>
    </source>
</evidence>
<proteinExistence type="predicted"/>
<organism evidence="2 3">
    <name type="scientific">Papaver somniferum</name>
    <name type="common">Opium poppy</name>
    <dbReference type="NCBI Taxonomy" id="3469"/>
    <lineage>
        <taxon>Eukaryota</taxon>
        <taxon>Viridiplantae</taxon>
        <taxon>Streptophyta</taxon>
        <taxon>Embryophyta</taxon>
        <taxon>Tracheophyta</taxon>
        <taxon>Spermatophyta</taxon>
        <taxon>Magnoliopsida</taxon>
        <taxon>Ranunculales</taxon>
        <taxon>Papaveraceae</taxon>
        <taxon>Papaveroideae</taxon>
        <taxon>Papaver</taxon>
    </lineage>
</organism>
<sequence length="176" mass="18945">MFAPFCTTNMARHPIGGSSSRFRSGSTRSASTRSPTTTPSANEVNWPRGLLNSQGSPLTDGEHTAGHPSVGSQRVSSSDGDDSLSQGTGNQAEGHGWHDAFHQEDNDPGDTNEAPSILTTVGDDEYWNGETREVACEPRTQHMEDLLDIICEVLANSLSSEEPNYNFGFFISSLLV</sequence>